<dbReference type="InterPro" id="IPR019111">
    <property type="entry name" value="PRESA_N"/>
</dbReference>
<protein>
    <recommendedName>
        <fullName evidence="1">Plasmodium RESA N-terminal domain-containing protein</fullName>
    </recommendedName>
</protein>
<dbReference type="RefSeq" id="XP_012335155.1">
    <property type="nucleotide sequence ID" value="XM_012479732.1"/>
</dbReference>
<dbReference type="AlphaFoldDB" id="A0A0D9QNE0"/>
<name>A0A0D9QNE0_PLAFR</name>
<accession>A0A0D9QNE0</accession>
<dbReference type="InterPro" id="IPR044885">
    <property type="entry name" value="PRESA_N_sf"/>
</dbReference>
<evidence type="ECO:0000313" key="3">
    <source>
        <dbReference type="Proteomes" id="UP000054561"/>
    </source>
</evidence>
<dbReference type="GeneID" id="24267412"/>
<keyword evidence="3" id="KW-1185">Reference proteome</keyword>
<sequence length="89" mass="10111">MSCNNFKKPCEHINDVFHTILEKEKLSRDKFKKISNGNRASWKGLIIKIADECMTIFEAPTVSEAKFSMYEGTGLIAEGARYSVKGFFI</sequence>
<evidence type="ECO:0000313" key="2">
    <source>
        <dbReference type="EMBL" id="KJP88317.1"/>
    </source>
</evidence>
<reference evidence="2 3" key="1">
    <citation type="submission" date="2014-03" db="EMBL/GenBank/DDBJ databases">
        <title>The Genome Sequence of Plasmodium fragile nilgiri.</title>
        <authorList>
            <consortium name="The Broad Institute Genomics Platform"/>
            <consortium name="The Broad Institute Genome Sequencing Center for Infectious Disease"/>
            <person name="Neafsey D."/>
            <person name="Duraisingh M."/>
            <person name="Young S.K."/>
            <person name="Zeng Q."/>
            <person name="Gargeya S."/>
            <person name="Abouelleil A."/>
            <person name="Alvarado L."/>
            <person name="Chapman S.B."/>
            <person name="Gainer-Dewar J."/>
            <person name="Goldberg J."/>
            <person name="Griggs A."/>
            <person name="Gujja S."/>
            <person name="Hansen M."/>
            <person name="Howarth C."/>
            <person name="Imamovic A."/>
            <person name="Larimer J."/>
            <person name="Pearson M."/>
            <person name="Poon T.W."/>
            <person name="Priest M."/>
            <person name="Roberts A."/>
            <person name="Saif S."/>
            <person name="Shea T."/>
            <person name="Sykes S."/>
            <person name="Wortman J."/>
            <person name="Nusbaum C."/>
            <person name="Birren B."/>
        </authorList>
    </citation>
    <scope>NUCLEOTIDE SEQUENCE [LARGE SCALE GENOMIC DNA]</scope>
    <source>
        <strain evidence="3">nilgiri</strain>
    </source>
</reference>
<feature type="domain" description="Plasmodium RESA N-terminal" evidence="1">
    <location>
        <begin position="5"/>
        <end position="53"/>
    </location>
</feature>
<dbReference type="EMBL" id="KQ001663">
    <property type="protein sequence ID" value="KJP88317.1"/>
    <property type="molecule type" value="Genomic_DNA"/>
</dbReference>
<dbReference type="VEuPathDB" id="PlasmoDB:AK88_02098"/>
<evidence type="ECO:0000259" key="1">
    <source>
        <dbReference type="Pfam" id="PF09687"/>
    </source>
</evidence>
<proteinExistence type="predicted"/>
<dbReference type="Pfam" id="PF09687">
    <property type="entry name" value="PRESAN"/>
    <property type="match status" value="1"/>
</dbReference>
<dbReference type="Proteomes" id="UP000054561">
    <property type="component" value="Unassembled WGS sequence"/>
</dbReference>
<organism evidence="2 3">
    <name type="scientific">Plasmodium fragile</name>
    <dbReference type="NCBI Taxonomy" id="5857"/>
    <lineage>
        <taxon>Eukaryota</taxon>
        <taxon>Sar</taxon>
        <taxon>Alveolata</taxon>
        <taxon>Apicomplexa</taxon>
        <taxon>Aconoidasida</taxon>
        <taxon>Haemosporida</taxon>
        <taxon>Plasmodiidae</taxon>
        <taxon>Plasmodium</taxon>
        <taxon>Plasmodium (Plasmodium)</taxon>
    </lineage>
</organism>
<gene>
    <name evidence="2" type="ORF">AK88_02098</name>
</gene>
<dbReference type="Gene3D" id="6.10.280.180">
    <property type="entry name" value="Plasmodium RESA, N-terminal helical domain"/>
    <property type="match status" value="1"/>
</dbReference>